<protein>
    <recommendedName>
        <fullName evidence="4">GPI-anchored cell wall organization protein Ecm33</fullName>
    </recommendedName>
</protein>
<dbReference type="eggNOG" id="ENOG502RS4I">
    <property type="taxonomic scope" value="Eukaryota"/>
</dbReference>
<evidence type="ECO:0000313" key="3">
    <source>
        <dbReference type="Proteomes" id="UP000001745"/>
    </source>
</evidence>
<dbReference type="OMA" id="CHVENSA"/>
<proteinExistence type="predicted"/>
<dbReference type="RefSeq" id="XP_002483077.1">
    <property type="nucleotide sequence ID" value="XM_002483032.1"/>
</dbReference>
<dbReference type="HOGENOM" id="CLU_061198_0_0_1"/>
<keyword evidence="1" id="KW-0732">Signal</keyword>
<dbReference type="STRING" id="441959.B8MFX6"/>
<organism evidence="2 3">
    <name type="scientific">Talaromyces stipitatus (strain ATCC 10500 / CBS 375.48 / QM 6759 / NRRL 1006)</name>
    <name type="common">Penicillium stipitatum</name>
    <dbReference type="NCBI Taxonomy" id="441959"/>
    <lineage>
        <taxon>Eukaryota</taxon>
        <taxon>Fungi</taxon>
        <taxon>Dikarya</taxon>
        <taxon>Ascomycota</taxon>
        <taxon>Pezizomycotina</taxon>
        <taxon>Eurotiomycetes</taxon>
        <taxon>Eurotiomycetidae</taxon>
        <taxon>Eurotiales</taxon>
        <taxon>Trichocomaceae</taxon>
        <taxon>Talaromyces</taxon>
        <taxon>Talaromyces sect. Talaromyces</taxon>
    </lineage>
</organism>
<evidence type="ECO:0000256" key="1">
    <source>
        <dbReference type="SAM" id="SignalP"/>
    </source>
</evidence>
<feature type="signal peptide" evidence="1">
    <location>
        <begin position="1"/>
        <end position="23"/>
    </location>
</feature>
<gene>
    <name evidence="2" type="ORF">TSTA_009640</name>
</gene>
<feature type="chain" id="PRO_5002877577" description="GPI-anchored cell wall organization protein Ecm33" evidence="1">
    <location>
        <begin position="24"/>
        <end position="383"/>
    </location>
</feature>
<dbReference type="Proteomes" id="UP000001745">
    <property type="component" value="Unassembled WGS sequence"/>
</dbReference>
<name>B8MFX6_TALSN</name>
<dbReference type="AlphaFoldDB" id="B8MFX6"/>
<dbReference type="GeneID" id="8102760"/>
<evidence type="ECO:0008006" key="4">
    <source>
        <dbReference type="Google" id="ProtNLM"/>
    </source>
</evidence>
<dbReference type="PhylomeDB" id="B8MFX6"/>
<accession>B8MFX6</accession>
<dbReference type="EMBL" id="EQ962656">
    <property type="protein sequence ID" value="EED15843.1"/>
    <property type="molecule type" value="Genomic_DNA"/>
</dbReference>
<dbReference type="InParanoid" id="B8MFX6"/>
<dbReference type="OrthoDB" id="536881at2759"/>
<evidence type="ECO:0000313" key="2">
    <source>
        <dbReference type="EMBL" id="EED15843.1"/>
    </source>
</evidence>
<reference evidence="3" key="1">
    <citation type="journal article" date="2015" name="Genome Announc.">
        <title>Genome sequence of the AIDS-associated pathogen Penicillium marneffei (ATCC18224) and its near taxonomic relative Talaromyces stipitatus (ATCC10500).</title>
        <authorList>
            <person name="Nierman W.C."/>
            <person name="Fedorova-Abrams N.D."/>
            <person name="Andrianopoulos A."/>
        </authorList>
    </citation>
    <scope>NUCLEOTIDE SEQUENCE [LARGE SCALE GENOMIC DNA]</scope>
    <source>
        <strain evidence="3">ATCC 10500 / CBS 375.48 / QM 6759 / NRRL 1006</strain>
    </source>
</reference>
<keyword evidence="3" id="KW-1185">Reference proteome</keyword>
<sequence length="383" mass="41606">MMFLWTWMSRFAVAVGLLVSALAQLCTPEYGYEGYAYIVNDQSDLDAIAANCTTVNGTIIMSANYTGGFNLSNIRNITENIQWFQANRSDVRPQTTSIYLPDLKYLGGTLDMPGIPTLTSLIAPKLATVGWSLSIDYVQEVDLRSLVDLEYLSITGNVSSLRLDSLRQVRESILICNKVSCNSKISPNGSLDLYLPALQSAGNMDLEGRFSSFDTPNLTNITGLGALYYSIKLLTSGGSAINISFPELKYIPGGAVDFEGNIGSLSIPDISNMSALFTVDAYDRLDINLPFQEAAYITLTGNITSVRLPNLTSIEQFTVNSDADIDCKSLEQTITTATNKSEPLVICSTSWTSSGSHFSLHLHLGAKVAFGVFIGIFVEFAMS</sequence>
<dbReference type="VEuPathDB" id="FungiDB:TSTA_009640"/>